<proteinExistence type="predicted"/>
<keyword evidence="3" id="KW-1185">Reference proteome</keyword>
<evidence type="ECO:0000313" key="3">
    <source>
        <dbReference type="Proteomes" id="UP000230607"/>
    </source>
</evidence>
<protein>
    <submittedName>
        <fullName evidence="2">Uncharacterized protein</fullName>
    </submittedName>
</protein>
<evidence type="ECO:0000313" key="2">
    <source>
        <dbReference type="EMBL" id="SMH70360.1"/>
    </source>
</evidence>
<reference evidence="3" key="1">
    <citation type="submission" date="2017-03" db="EMBL/GenBank/DDBJ databases">
        <authorList>
            <person name="Herbold C."/>
        </authorList>
    </citation>
    <scope>NUCLEOTIDE SEQUENCE [LARGE SCALE GENOMIC DNA]</scope>
</reference>
<organism evidence="2 3">
    <name type="scientific">Candidatus Nitrosotalea okcheonensis</name>
    <dbReference type="NCBI Taxonomy" id="1903276"/>
    <lineage>
        <taxon>Archaea</taxon>
        <taxon>Nitrososphaerota</taxon>
        <taxon>Nitrososphaeria</taxon>
        <taxon>Nitrosotaleales</taxon>
        <taxon>Nitrosotaleaceae</taxon>
        <taxon>Nitrosotalea</taxon>
    </lineage>
</organism>
<gene>
    <name evidence="2" type="ORF">NCS_10167</name>
</gene>
<sequence length="494" mass="53857">MIRFHILSLHLFIIAILGFVFIGNAISFADNTTSYYNQMPNPPITFVSNQQNLISVSLKQGESIQLPILVKMNQDYTMESITQIMLVDDPSGVQGWVDPNMLSDTIDVTHLANGTLYLYVDSTTTPGNYTVKIVGRGAIKEVSTGKDIQIMNPSEVDKPEPDLKQGIDQLGEFWKRQAAESGLLGTIHLQIVPNPSSISLQTGELDQNYGQFCSNDTDHGTMCLGFITNQQLPLNLVSDSKIQVQLEMSSLPNGGWVEVYPKTLQVGPSGSSSKLLMAGAEWPPGINPSYTKALTIRALSQNGDVSTVYVPITVVQNVTVLHSSGPIQFEKEVPMNSNQKQNAVYGVVYDPIDDSNQIQSSLKILGVVNETKIVPLPSWLEVEIPNSTFTLKAREPYYLMINPMTSSAPEGTFVVAIEEHVGERSYVQNMTLHVFNMHYSGASGQSLSLGPALPLPALQSGPVEDSWIPLVGFGGIVGGVATVLSVYIVRKNKK</sequence>
<keyword evidence="1" id="KW-0472">Membrane</keyword>
<dbReference type="EMBL" id="LT841358">
    <property type="protein sequence ID" value="SMH70360.1"/>
    <property type="molecule type" value="Genomic_DNA"/>
</dbReference>
<dbReference type="AlphaFoldDB" id="A0A2H1FC64"/>
<name>A0A2H1FC64_9ARCH</name>
<evidence type="ECO:0000256" key="1">
    <source>
        <dbReference type="SAM" id="Phobius"/>
    </source>
</evidence>
<dbReference type="Proteomes" id="UP000230607">
    <property type="component" value="Chromosome 1"/>
</dbReference>
<feature type="transmembrane region" description="Helical" evidence="1">
    <location>
        <begin position="467"/>
        <end position="489"/>
    </location>
</feature>
<keyword evidence="1" id="KW-1133">Transmembrane helix</keyword>
<keyword evidence="1" id="KW-0812">Transmembrane</keyword>
<accession>A0A2H1FC64</accession>